<comment type="caution">
    <text evidence="2">The sequence shown here is derived from an EMBL/GenBank/DDBJ whole genome shotgun (WGS) entry which is preliminary data.</text>
</comment>
<protein>
    <submittedName>
        <fullName evidence="2">Uncharacterized protein</fullName>
    </submittedName>
</protein>
<feature type="compositionally biased region" description="Basic and acidic residues" evidence="1">
    <location>
        <begin position="17"/>
        <end position="50"/>
    </location>
</feature>
<feature type="non-terminal residue" evidence="2">
    <location>
        <position position="1"/>
    </location>
</feature>
<evidence type="ECO:0000313" key="2">
    <source>
        <dbReference type="EMBL" id="MBW0587100.1"/>
    </source>
</evidence>
<dbReference type="Proteomes" id="UP000765509">
    <property type="component" value="Unassembled WGS sequence"/>
</dbReference>
<dbReference type="EMBL" id="AVOT02125898">
    <property type="protein sequence ID" value="MBW0587100.1"/>
    <property type="molecule type" value="Genomic_DNA"/>
</dbReference>
<feature type="region of interest" description="Disordered" evidence="1">
    <location>
        <begin position="1"/>
        <end position="57"/>
    </location>
</feature>
<keyword evidence="3" id="KW-1185">Reference proteome</keyword>
<proteinExistence type="predicted"/>
<sequence length="57" mass="6525">QKGPNWPADCRPRPRGRRSDRGPKPPNERGRPRMDRGGEGGLEAPRRQKDPQAQNQR</sequence>
<reference evidence="2" key="1">
    <citation type="submission" date="2021-03" db="EMBL/GenBank/DDBJ databases">
        <title>Draft genome sequence of rust myrtle Austropuccinia psidii MF-1, a brazilian biotype.</title>
        <authorList>
            <person name="Quecine M.C."/>
            <person name="Pachon D.M.R."/>
            <person name="Bonatelli M.L."/>
            <person name="Correr F.H."/>
            <person name="Franceschini L.M."/>
            <person name="Leite T.F."/>
            <person name="Margarido G.R.A."/>
            <person name="Almeida C.A."/>
            <person name="Ferrarezi J.A."/>
            <person name="Labate C.A."/>
        </authorList>
    </citation>
    <scope>NUCLEOTIDE SEQUENCE</scope>
    <source>
        <strain evidence="2">MF-1</strain>
    </source>
</reference>
<evidence type="ECO:0000256" key="1">
    <source>
        <dbReference type="SAM" id="MobiDB-lite"/>
    </source>
</evidence>
<gene>
    <name evidence="2" type="ORF">O181_126815</name>
</gene>
<name>A0A9Q3KS11_9BASI</name>
<accession>A0A9Q3KS11</accession>
<evidence type="ECO:0000313" key="3">
    <source>
        <dbReference type="Proteomes" id="UP000765509"/>
    </source>
</evidence>
<organism evidence="2 3">
    <name type="scientific">Austropuccinia psidii MF-1</name>
    <dbReference type="NCBI Taxonomy" id="1389203"/>
    <lineage>
        <taxon>Eukaryota</taxon>
        <taxon>Fungi</taxon>
        <taxon>Dikarya</taxon>
        <taxon>Basidiomycota</taxon>
        <taxon>Pucciniomycotina</taxon>
        <taxon>Pucciniomycetes</taxon>
        <taxon>Pucciniales</taxon>
        <taxon>Sphaerophragmiaceae</taxon>
        <taxon>Austropuccinia</taxon>
    </lineage>
</organism>
<dbReference type="AlphaFoldDB" id="A0A9Q3KS11"/>